<dbReference type="OrthoDB" id="6399624at2"/>
<accession>A4C4F9</accession>
<dbReference type="Gene3D" id="3.10.450.40">
    <property type="match status" value="1"/>
</dbReference>
<dbReference type="Proteomes" id="UP000006201">
    <property type="component" value="Unassembled WGS sequence"/>
</dbReference>
<protein>
    <recommendedName>
        <fullName evidence="3">IraD/Gp25-like domain-containing protein</fullName>
    </recommendedName>
</protein>
<dbReference type="HOGENOM" id="CLU_1894484_0_0_6"/>
<dbReference type="RefSeq" id="WP_009836739.1">
    <property type="nucleotide sequence ID" value="NZ_AAOH01000001.1"/>
</dbReference>
<reference evidence="1 2" key="1">
    <citation type="submission" date="2006-02" db="EMBL/GenBank/DDBJ databases">
        <authorList>
            <person name="Moran M.A."/>
            <person name="Kjelleberg S."/>
            <person name="Egan S."/>
            <person name="Saunders N."/>
            <person name="Thomas T."/>
            <person name="Ferriera S."/>
            <person name="Johnson J."/>
            <person name="Kravitz S."/>
            <person name="Halpern A."/>
            <person name="Remington K."/>
            <person name="Beeson K."/>
            <person name="Tran B."/>
            <person name="Rogers Y.-H."/>
            <person name="Friedman R."/>
            <person name="Venter J.C."/>
        </authorList>
    </citation>
    <scope>NUCLEOTIDE SEQUENCE [LARGE SCALE GENOMIC DNA]</scope>
    <source>
        <strain evidence="1 2">D2</strain>
    </source>
</reference>
<comment type="caution">
    <text evidence="1">The sequence shown here is derived from an EMBL/GenBank/DDBJ whole genome shotgun (WGS) entry which is preliminary data.</text>
</comment>
<name>A4C4F9_9GAMM</name>
<dbReference type="AlphaFoldDB" id="A4C4F9"/>
<dbReference type="EMBL" id="AAOH01000001">
    <property type="protein sequence ID" value="EAR30441.1"/>
    <property type="molecule type" value="Genomic_DNA"/>
</dbReference>
<evidence type="ECO:0000313" key="2">
    <source>
        <dbReference type="Proteomes" id="UP000006201"/>
    </source>
</evidence>
<evidence type="ECO:0000313" key="1">
    <source>
        <dbReference type="EMBL" id="EAR30441.1"/>
    </source>
</evidence>
<organism evidence="1 2">
    <name type="scientific">Pseudoalteromonas tunicata D2</name>
    <dbReference type="NCBI Taxonomy" id="87626"/>
    <lineage>
        <taxon>Bacteria</taxon>
        <taxon>Pseudomonadati</taxon>
        <taxon>Pseudomonadota</taxon>
        <taxon>Gammaproteobacteria</taxon>
        <taxon>Alteromonadales</taxon>
        <taxon>Pseudoalteromonadaceae</taxon>
        <taxon>Pseudoalteromonas</taxon>
    </lineage>
</organism>
<dbReference type="eggNOG" id="COG3518">
    <property type="taxonomic scope" value="Bacteria"/>
</dbReference>
<sequence>MLRLTERLALLNDEQQDSGRRQSIADSIVKYLNQLLNTRIGSVAISPSLGMPIVDLSTGVESPDELINYLKKQILHGEPRIVELNQMINKTSNPNILLAVIFSCLCYDQTSFKCAIELKMDNTIEVNLV</sequence>
<proteinExistence type="predicted"/>
<evidence type="ECO:0008006" key="3">
    <source>
        <dbReference type="Google" id="ProtNLM"/>
    </source>
</evidence>
<dbReference type="STRING" id="87626.PTD2_02691"/>
<gene>
    <name evidence="1" type="ORF">PTD2_02691</name>
</gene>
<keyword evidence="2" id="KW-1185">Reference proteome</keyword>
<dbReference type="SUPFAM" id="SSF160719">
    <property type="entry name" value="gpW/gp25-like"/>
    <property type="match status" value="1"/>
</dbReference>